<accession>A0ABV0CX93</accession>
<evidence type="ECO:0000259" key="3">
    <source>
        <dbReference type="Pfam" id="PF16220"/>
    </source>
</evidence>
<protein>
    <submittedName>
        <fullName evidence="4">FecR domain-containing protein</fullName>
    </submittedName>
</protein>
<comment type="caution">
    <text evidence="4">The sequence shown here is derived from an EMBL/GenBank/DDBJ whole genome shotgun (WGS) entry which is preliminary data.</text>
</comment>
<evidence type="ECO:0000313" key="5">
    <source>
        <dbReference type="Proteomes" id="UP001484535"/>
    </source>
</evidence>
<keyword evidence="5" id="KW-1185">Reference proteome</keyword>
<dbReference type="Pfam" id="PF16220">
    <property type="entry name" value="DUF4880"/>
    <property type="match status" value="1"/>
</dbReference>
<name>A0ABV0CX93_9SPHN</name>
<proteinExistence type="predicted"/>
<keyword evidence="1" id="KW-0472">Membrane</keyword>
<feature type="domain" description="FecR protein" evidence="2">
    <location>
        <begin position="104"/>
        <end position="194"/>
    </location>
</feature>
<dbReference type="InterPro" id="IPR006860">
    <property type="entry name" value="FecR"/>
</dbReference>
<dbReference type="Pfam" id="PF04773">
    <property type="entry name" value="FecR"/>
    <property type="match status" value="1"/>
</dbReference>
<sequence length="307" mass="32709">MQHSDPILDQAAHWAVRTGDPAFVDWDAFTAWLEQDPAHAEAYERITASVADAVQAERDFVPAVNDEMPAAPRVTRRWVSSAVAAVLLVVVAIGLWWGTGGVQTIETAPGETRLIALEGGGSIHLAADSRIALDPDNPRLASLEKGRALFTIVHDEDNPFVLDVATDRVVDAGTVFDVRLSKAELAVGVAEGLVIFNPAGQNIQIAPGQLLESRLGSDDVTLRDIALEQVGEWREGRITFEGMSIAELAVELSSMSGVTFRAAPASARNEVSGSVLIDPIRADPASLGPLLGLSVRKAGDGWLIEAR</sequence>
<keyword evidence="1" id="KW-1133">Transmembrane helix</keyword>
<dbReference type="PANTHER" id="PTHR30273">
    <property type="entry name" value="PERIPLASMIC SIGNAL SENSOR AND SIGMA FACTOR ACTIVATOR FECR-RELATED"/>
    <property type="match status" value="1"/>
</dbReference>
<dbReference type="Proteomes" id="UP001484535">
    <property type="component" value="Unassembled WGS sequence"/>
</dbReference>
<gene>
    <name evidence="4" type="ORF">ABDJ38_06135</name>
</gene>
<dbReference type="EMBL" id="JBDLBR010000002">
    <property type="protein sequence ID" value="MEN7536746.1"/>
    <property type="molecule type" value="Genomic_DNA"/>
</dbReference>
<dbReference type="Gene3D" id="2.60.120.1440">
    <property type="match status" value="1"/>
</dbReference>
<dbReference type="InterPro" id="IPR012373">
    <property type="entry name" value="Ferrdict_sens_TM"/>
</dbReference>
<organism evidence="4 5">
    <name type="scientific">Aurantiacibacter flavus</name>
    <dbReference type="NCBI Taxonomy" id="3145232"/>
    <lineage>
        <taxon>Bacteria</taxon>
        <taxon>Pseudomonadati</taxon>
        <taxon>Pseudomonadota</taxon>
        <taxon>Alphaproteobacteria</taxon>
        <taxon>Sphingomonadales</taxon>
        <taxon>Erythrobacteraceae</taxon>
        <taxon>Aurantiacibacter</taxon>
    </lineage>
</organism>
<evidence type="ECO:0000259" key="2">
    <source>
        <dbReference type="Pfam" id="PF04773"/>
    </source>
</evidence>
<dbReference type="InterPro" id="IPR032623">
    <property type="entry name" value="FecR_N"/>
</dbReference>
<feature type="transmembrane region" description="Helical" evidence="1">
    <location>
        <begin position="78"/>
        <end position="97"/>
    </location>
</feature>
<keyword evidence="1" id="KW-0812">Transmembrane</keyword>
<feature type="domain" description="FecR N-terminal" evidence="3">
    <location>
        <begin position="9"/>
        <end position="47"/>
    </location>
</feature>
<evidence type="ECO:0000313" key="4">
    <source>
        <dbReference type="EMBL" id="MEN7536746.1"/>
    </source>
</evidence>
<reference evidence="4 5" key="1">
    <citation type="submission" date="2024-05" db="EMBL/GenBank/DDBJ databases">
        <authorList>
            <person name="Park S."/>
        </authorList>
    </citation>
    <scope>NUCLEOTIDE SEQUENCE [LARGE SCALE GENOMIC DNA]</scope>
    <source>
        <strain evidence="4 5">DGU5</strain>
    </source>
</reference>
<dbReference type="RefSeq" id="WP_346784198.1">
    <property type="nucleotide sequence ID" value="NZ_JBDLBR010000002.1"/>
</dbReference>
<evidence type="ECO:0000256" key="1">
    <source>
        <dbReference type="SAM" id="Phobius"/>
    </source>
</evidence>
<dbReference type="PIRSF" id="PIRSF018266">
    <property type="entry name" value="FecR"/>
    <property type="match status" value="1"/>
</dbReference>
<dbReference type="PANTHER" id="PTHR30273:SF2">
    <property type="entry name" value="PROTEIN FECR"/>
    <property type="match status" value="1"/>
</dbReference>